<proteinExistence type="predicted"/>
<dbReference type="EMBL" id="FPHE01000120">
    <property type="protein sequence ID" value="SFV62930.1"/>
    <property type="molecule type" value="Genomic_DNA"/>
</dbReference>
<organism evidence="1">
    <name type="scientific">hydrothermal vent metagenome</name>
    <dbReference type="NCBI Taxonomy" id="652676"/>
    <lineage>
        <taxon>unclassified sequences</taxon>
        <taxon>metagenomes</taxon>
        <taxon>ecological metagenomes</taxon>
    </lineage>
</organism>
<gene>
    <name evidence="1" type="ORF">MNB_SV-12-1760</name>
</gene>
<protein>
    <submittedName>
        <fullName evidence="1">Uncharacterized protein</fullName>
    </submittedName>
</protein>
<dbReference type="AlphaFoldDB" id="A0A1W1CAP2"/>
<name>A0A1W1CAP2_9ZZZZ</name>
<reference evidence="1" key="1">
    <citation type="submission" date="2016-10" db="EMBL/GenBank/DDBJ databases">
        <authorList>
            <person name="de Groot N.N."/>
        </authorList>
    </citation>
    <scope>NUCLEOTIDE SEQUENCE</scope>
</reference>
<sequence>MQKLRVNQNFSNIQLELLKLYATNIQDNELLDIKNYLAKYFAQKAVSRADAIWDAKNFDNNKMDEWLNEK</sequence>
<evidence type="ECO:0000313" key="1">
    <source>
        <dbReference type="EMBL" id="SFV62930.1"/>
    </source>
</evidence>
<accession>A0A1W1CAP2</accession>